<keyword evidence="3" id="KW-1185">Reference proteome</keyword>
<dbReference type="InParanoid" id="A0A177C6A1"/>
<dbReference type="Proteomes" id="UP000077069">
    <property type="component" value="Unassembled WGS sequence"/>
</dbReference>
<proteinExistence type="predicted"/>
<name>A0A177C6A1_9PLEO</name>
<reference evidence="2 3" key="1">
    <citation type="submission" date="2016-05" db="EMBL/GenBank/DDBJ databases">
        <title>Comparative analysis of secretome profiles of manganese(II)-oxidizing ascomycete fungi.</title>
        <authorList>
            <consortium name="DOE Joint Genome Institute"/>
            <person name="Zeiner C.A."/>
            <person name="Purvine S.O."/>
            <person name="Zink E.M."/>
            <person name="Wu S."/>
            <person name="Pasa-Tolic L."/>
            <person name="Chaput D.L."/>
            <person name="Haridas S."/>
            <person name="Grigoriev I.V."/>
            <person name="Santelli C.M."/>
            <person name="Hansel C.M."/>
        </authorList>
    </citation>
    <scope>NUCLEOTIDE SEQUENCE [LARGE SCALE GENOMIC DNA]</scope>
    <source>
        <strain evidence="2 3">AP3s5-JAC2a</strain>
    </source>
</reference>
<evidence type="ECO:0000313" key="2">
    <source>
        <dbReference type="EMBL" id="OAG03284.1"/>
    </source>
</evidence>
<dbReference type="AlphaFoldDB" id="A0A177C6A1"/>
<feature type="region of interest" description="Disordered" evidence="1">
    <location>
        <begin position="171"/>
        <end position="193"/>
    </location>
</feature>
<dbReference type="GeneID" id="28765619"/>
<dbReference type="OrthoDB" id="3793901at2759"/>
<accession>A0A177C6A1</accession>
<dbReference type="RefSeq" id="XP_018033649.1">
    <property type="nucleotide sequence ID" value="XM_018182133.1"/>
</dbReference>
<protein>
    <recommendedName>
        <fullName evidence="4">Fungal N-terminal domain-containing protein</fullName>
    </recommendedName>
</protein>
<evidence type="ECO:0000256" key="1">
    <source>
        <dbReference type="SAM" id="MobiDB-lite"/>
    </source>
</evidence>
<sequence>MSDPLSIAASILALMAAAGKTAQGLQKAWELRHIEDDFLGLNNESVNATCSDARNILKDIDKLLEHMVRKKDQASQKQPVNSIRPSKTRWLRRRSAILRLTSQLRPIVASITATANVLRDIASDRRLYSIETTLNIEKVELISGGRVTIKQIPFAPEVQLDRWLHHASELEDTSVKRTASTPKSPPRLASHSVLANVTSMTPGSGRRPGYDI</sequence>
<dbReference type="EMBL" id="KV441555">
    <property type="protein sequence ID" value="OAG03284.1"/>
    <property type="molecule type" value="Genomic_DNA"/>
</dbReference>
<organism evidence="2 3">
    <name type="scientific">Paraphaeosphaeria sporulosa</name>
    <dbReference type="NCBI Taxonomy" id="1460663"/>
    <lineage>
        <taxon>Eukaryota</taxon>
        <taxon>Fungi</taxon>
        <taxon>Dikarya</taxon>
        <taxon>Ascomycota</taxon>
        <taxon>Pezizomycotina</taxon>
        <taxon>Dothideomycetes</taxon>
        <taxon>Pleosporomycetidae</taxon>
        <taxon>Pleosporales</taxon>
        <taxon>Massarineae</taxon>
        <taxon>Didymosphaeriaceae</taxon>
        <taxon>Paraphaeosphaeria</taxon>
    </lineage>
</organism>
<evidence type="ECO:0000313" key="3">
    <source>
        <dbReference type="Proteomes" id="UP000077069"/>
    </source>
</evidence>
<gene>
    <name evidence="2" type="ORF">CC84DRAFT_1207983</name>
</gene>
<evidence type="ECO:0008006" key="4">
    <source>
        <dbReference type="Google" id="ProtNLM"/>
    </source>
</evidence>